<proteinExistence type="predicted"/>
<feature type="compositionally biased region" description="Polar residues" evidence="1">
    <location>
        <begin position="19"/>
        <end position="34"/>
    </location>
</feature>
<protein>
    <submittedName>
        <fullName evidence="2">ARAD1C25850p</fullName>
    </submittedName>
</protein>
<sequence>MSEKLSSLVPLVREPASDESPSVPRTQSRPLDAQTKQFLFSQAYSGNRVDLCSQLSPEKEPLAPLTQMSKRKFVPVHEEAKGKYSPSPKKHRLEYKVRGGLAERVQLLAAKEEDLEALTMLNVDSRPSERVNCTNRVNRFCHLVTLRDGRDVLLLDSTGTKLKSLKPGSLIILGSELTTIPPYPVYMRWAIGTGTTSDTSTGNTNMIQHANFSTLANAGNRNSSES</sequence>
<evidence type="ECO:0000256" key="1">
    <source>
        <dbReference type="SAM" id="MobiDB-lite"/>
    </source>
</evidence>
<reference evidence="2" key="2">
    <citation type="submission" date="2014-06" db="EMBL/GenBank/DDBJ databases">
        <title>The complete genome of Blastobotrys (Arxula) adeninivorans LS3 - a yeast of biotechnological interest.</title>
        <authorList>
            <person name="Kunze G."/>
            <person name="Gaillardin C."/>
            <person name="Czernicka M."/>
            <person name="Durrens P."/>
            <person name="Martin T."/>
            <person name="Boer E."/>
            <person name="Gabaldon T."/>
            <person name="Cruz J."/>
            <person name="Talla E."/>
            <person name="Marck C."/>
            <person name="Goffeau A."/>
            <person name="Barbe V."/>
            <person name="Baret P."/>
            <person name="Baronian K."/>
            <person name="Beier S."/>
            <person name="Bleykasten C."/>
            <person name="Bode R."/>
            <person name="Casaregola S."/>
            <person name="Despons L."/>
            <person name="Fairhead C."/>
            <person name="Giersberg M."/>
            <person name="Gierski P."/>
            <person name="Hahnel U."/>
            <person name="Hartmann A."/>
            <person name="Jankowska D."/>
            <person name="Jubin C."/>
            <person name="Jung P."/>
            <person name="Lafontaine I."/>
            <person name="Leh-Louis V."/>
            <person name="Lemaire M."/>
            <person name="Marcet-Houben M."/>
            <person name="Mascher M."/>
            <person name="Morel G."/>
            <person name="Richard G.-F."/>
            <person name="Riechen J."/>
            <person name="Sacerdot C."/>
            <person name="Sarkar A."/>
            <person name="Savel G."/>
            <person name="Schacherer J."/>
            <person name="Sherman D."/>
            <person name="Straub M.-L."/>
            <person name="Stein N."/>
            <person name="Thierry A."/>
            <person name="Trautwein-Schult A."/>
            <person name="Westhof E."/>
            <person name="Worch S."/>
            <person name="Dujon B."/>
            <person name="Souciet J.-L."/>
            <person name="Wincker P."/>
            <person name="Scholz U."/>
            <person name="Neuveglise N."/>
        </authorList>
    </citation>
    <scope>NUCLEOTIDE SEQUENCE</scope>
    <source>
        <strain evidence="2">LS3</strain>
    </source>
</reference>
<dbReference type="EMBL" id="HG937693">
    <property type="protein sequence ID" value="CDP35022.1"/>
    <property type="molecule type" value="Genomic_DNA"/>
</dbReference>
<name>A0A060T7Z9_BLAAD</name>
<evidence type="ECO:0000313" key="2">
    <source>
        <dbReference type="EMBL" id="CDP35022.1"/>
    </source>
</evidence>
<dbReference type="AlphaFoldDB" id="A0A060T7Z9"/>
<feature type="region of interest" description="Disordered" evidence="1">
    <location>
        <begin position="1"/>
        <end position="34"/>
    </location>
</feature>
<organism evidence="2">
    <name type="scientific">Blastobotrys adeninivorans</name>
    <name type="common">Yeast</name>
    <name type="synonym">Arxula adeninivorans</name>
    <dbReference type="NCBI Taxonomy" id="409370"/>
    <lineage>
        <taxon>Eukaryota</taxon>
        <taxon>Fungi</taxon>
        <taxon>Dikarya</taxon>
        <taxon>Ascomycota</taxon>
        <taxon>Saccharomycotina</taxon>
        <taxon>Dipodascomycetes</taxon>
        <taxon>Dipodascales</taxon>
        <taxon>Trichomonascaceae</taxon>
        <taxon>Blastobotrys</taxon>
    </lineage>
</organism>
<reference evidence="2" key="1">
    <citation type="submission" date="2014-02" db="EMBL/GenBank/DDBJ databases">
        <authorList>
            <person name="Genoscope - CEA"/>
        </authorList>
    </citation>
    <scope>NUCLEOTIDE SEQUENCE</scope>
    <source>
        <strain evidence="2">LS3</strain>
    </source>
</reference>
<gene>
    <name evidence="2" type="ORF">GNLVRS02_ARAD1C25850g</name>
</gene>
<accession>A0A060T7Z9</accession>